<organism evidence="3 4">
    <name type="scientific">Rikenella microfusus</name>
    <dbReference type="NCBI Taxonomy" id="28139"/>
    <lineage>
        <taxon>Bacteria</taxon>
        <taxon>Pseudomonadati</taxon>
        <taxon>Bacteroidota</taxon>
        <taxon>Bacteroidia</taxon>
        <taxon>Bacteroidales</taxon>
        <taxon>Rikenellaceae</taxon>
        <taxon>Rikenella</taxon>
    </lineage>
</organism>
<dbReference type="OrthoDB" id="1001455at2"/>
<dbReference type="Proteomes" id="UP000255233">
    <property type="component" value="Unassembled WGS sequence"/>
</dbReference>
<keyword evidence="3" id="KW-0449">Lipoprotein</keyword>
<evidence type="ECO:0000313" key="4">
    <source>
        <dbReference type="Proteomes" id="UP000255233"/>
    </source>
</evidence>
<feature type="signal peptide" evidence="2">
    <location>
        <begin position="1"/>
        <end position="19"/>
    </location>
</feature>
<dbReference type="CDD" id="cd16325">
    <property type="entry name" value="LolA"/>
    <property type="match status" value="1"/>
</dbReference>
<gene>
    <name evidence="3" type="ORF">NCTC11190_01921</name>
</gene>
<evidence type="ECO:0000313" key="3">
    <source>
        <dbReference type="EMBL" id="SUE34688.1"/>
    </source>
</evidence>
<dbReference type="SUPFAM" id="SSF89392">
    <property type="entry name" value="Prokaryotic lipoproteins and lipoprotein localization factors"/>
    <property type="match status" value="1"/>
</dbReference>
<dbReference type="InterPro" id="IPR004564">
    <property type="entry name" value="OM_lipoprot_carrier_LolA-like"/>
</dbReference>
<dbReference type="EMBL" id="UGVL01000001">
    <property type="protein sequence ID" value="SUE34688.1"/>
    <property type="molecule type" value="Genomic_DNA"/>
</dbReference>
<evidence type="ECO:0000256" key="2">
    <source>
        <dbReference type="SAM" id="SignalP"/>
    </source>
</evidence>
<dbReference type="STRING" id="880526.GCA_000427365_01897"/>
<protein>
    <submittedName>
        <fullName evidence="3">Outer membrane lipoprotein-sorting protein</fullName>
    </submittedName>
</protein>
<evidence type="ECO:0000256" key="1">
    <source>
        <dbReference type="ARBA" id="ARBA00022729"/>
    </source>
</evidence>
<reference evidence="3 4" key="1">
    <citation type="submission" date="2018-06" db="EMBL/GenBank/DDBJ databases">
        <authorList>
            <consortium name="Pathogen Informatics"/>
            <person name="Doyle S."/>
        </authorList>
    </citation>
    <scope>NUCLEOTIDE SEQUENCE [LARGE SCALE GENOMIC DNA]</scope>
    <source>
        <strain evidence="3 4">NCTC11190</strain>
    </source>
</reference>
<name>A0A379MSS6_9BACT</name>
<feature type="chain" id="PRO_5016855349" evidence="2">
    <location>
        <begin position="20"/>
        <end position="210"/>
    </location>
</feature>
<dbReference type="InterPro" id="IPR029046">
    <property type="entry name" value="LolA/LolB/LppX"/>
</dbReference>
<keyword evidence="4" id="KW-1185">Reference proteome</keyword>
<dbReference type="AlphaFoldDB" id="A0A379MSS6"/>
<dbReference type="Gene3D" id="2.50.20.10">
    <property type="entry name" value="Lipoprotein localisation LolA/LolB/LppX"/>
    <property type="match status" value="1"/>
</dbReference>
<sequence>MKKLLCVCLLVLGAGGARADRQSEGILGKLREKVRSFTSYELAFTASVEGDGTVRGTLVVSGRRFAARVRGQELYYDGSTLWNYIPGQQEVTIERLDPNNPSVLSNPSKLMNIDPADYNHRSLPDFTTSGGKTLQIVELTPKETTPDYTSVTLYIDPATSLPERISIATPSADKPVELTLEELRPGIPVSEATFRFDAAAHPGTEVIDFR</sequence>
<accession>A0A379MSS6</accession>
<proteinExistence type="predicted"/>
<dbReference type="RefSeq" id="WP_027291485.1">
    <property type="nucleotide sequence ID" value="NZ_UGVL01000001.1"/>
</dbReference>
<keyword evidence="1 2" id="KW-0732">Signal</keyword>